<dbReference type="InterPro" id="IPR036390">
    <property type="entry name" value="WH_DNA-bd_sf"/>
</dbReference>
<dbReference type="Pfam" id="PF00250">
    <property type="entry name" value="Forkhead"/>
    <property type="match status" value="1"/>
</dbReference>
<dbReference type="InterPro" id="IPR001766">
    <property type="entry name" value="Fork_head_dom"/>
</dbReference>
<keyword evidence="2" id="KW-0970">Cilium biogenesis/degradation</keyword>
<evidence type="ECO:0000256" key="7">
    <source>
        <dbReference type="ARBA" id="ARBA00023242"/>
    </source>
</evidence>
<dbReference type="Gene3D" id="1.10.10.10">
    <property type="entry name" value="Winged helix-like DNA-binding domain superfamily/Winged helix DNA-binding domain"/>
    <property type="match status" value="1"/>
</dbReference>
<evidence type="ECO:0000256" key="6">
    <source>
        <dbReference type="ARBA" id="ARBA00023163"/>
    </source>
</evidence>
<evidence type="ECO:0000259" key="11">
    <source>
        <dbReference type="PROSITE" id="PS50039"/>
    </source>
</evidence>
<evidence type="ECO:0000256" key="3">
    <source>
        <dbReference type="ARBA" id="ARBA00023015"/>
    </source>
</evidence>
<proteinExistence type="inferred from homology"/>
<evidence type="ECO:0000256" key="10">
    <source>
        <dbReference type="SAM" id="MobiDB-lite"/>
    </source>
</evidence>
<dbReference type="Proteomes" id="UP000678393">
    <property type="component" value="Unassembled WGS sequence"/>
</dbReference>
<evidence type="ECO:0000256" key="1">
    <source>
        <dbReference type="ARBA" id="ARBA00004123"/>
    </source>
</evidence>
<feature type="compositionally biased region" description="Polar residues" evidence="10">
    <location>
        <begin position="359"/>
        <end position="379"/>
    </location>
</feature>
<dbReference type="PANTHER" id="PTHR46805:SF3">
    <property type="entry name" value="FORKHEAD BOX PROTEIN J1-B"/>
    <property type="match status" value="1"/>
</dbReference>
<dbReference type="GO" id="GO:0000981">
    <property type="term" value="F:DNA-binding transcription factor activity, RNA polymerase II-specific"/>
    <property type="evidence" value="ECO:0007669"/>
    <property type="project" value="TreeGrafter"/>
</dbReference>
<dbReference type="InterPro" id="IPR047513">
    <property type="entry name" value="FOXJ1"/>
</dbReference>
<dbReference type="InterPro" id="IPR018122">
    <property type="entry name" value="TF_fork_head_CS_1"/>
</dbReference>
<organism evidence="12 13">
    <name type="scientific">Candidula unifasciata</name>
    <dbReference type="NCBI Taxonomy" id="100452"/>
    <lineage>
        <taxon>Eukaryota</taxon>
        <taxon>Metazoa</taxon>
        <taxon>Spiralia</taxon>
        <taxon>Lophotrochozoa</taxon>
        <taxon>Mollusca</taxon>
        <taxon>Gastropoda</taxon>
        <taxon>Heterobranchia</taxon>
        <taxon>Euthyneura</taxon>
        <taxon>Panpulmonata</taxon>
        <taxon>Eupulmonata</taxon>
        <taxon>Stylommatophora</taxon>
        <taxon>Helicina</taxon>
        <taxon>Helicoidea</taxon>
        <taxon>Geomitridae</taxon>
        <taxon>Candidula</taxon>
    </lineage>
</organism>
<dbReference type="SUPFAM" id="SSF46785">
    <property type="entry name" value="Winged helix' DNA-binding domain"/>
    <property type="match status" value="1"/>
</dbReference>
<dbReference type="GO" id="GO:0030030">
    <property type="term" value="P:cell projection organization"/>
    <property type="evidence" value="ECO:0007669"/>
    <property type="project" value="UniProtKB-KW"/>
</dbReference>
<accession>A0A8S3Z3K3</accession>
<comment type="subcellular location">
    <subcellularLocation>
        <location evidence="1 9">Nucleus</location>
    </subcellularLocation>
</comment>
<evidence type="ECO:0000256" key="9">
    <source>
        <dbReference type="PROSITE-ProRule" id="PRU00089"/>
    </source>
</evidence>
<comment type="similarity">
    <text evidence="8">Belongs to the FOXJ1 family.</text>
</comment>
<keyword evidence="6" id="KW-0804">Transcription</keyword>
<evidence type="ECO:0000256" key="8">
    <source>
        <dbReference type="ARBA" id="ARBA00034770"/>
    </source>
</evidence>
<reference evidence="12" key="1">
    <citation type="submission" date="2021-04" db="EMBL/GenBank/DDBJ databases">
        <authorList>
            <consortium name="Molecular Ecology Group"/>
        </authorList>
    </citation>
    <scope>NUCLEOTIDE SEQUENCE</scope>
</reference>
<dbReference type="PANTHER" id="PTHR46805">
    <property type="entry name" value="FORKHEAD BOX PROTEIN J1"/>
    <property type="match status" value="1"/>
</dbReference>
<dbReference type="InterPro" id="IPR047512">
    <property type="entry name" value="FH_FOXJ1"/>
</dbReference>
<name>A0A8S3Z3K3_9EUPU</name>
<keyword evidence="5" id="KW-0010">Activator</keyword>
<keyword evidence="4 9" id="KW-0238">DNA-binding</keyword>
<keyword evidence="3" id="KW-0805">Transcription regulation</keyword>
<protein>
    <recommendedName>
        <fullName evidence="11">Fork-head domain-containing protein</fullName>
    </recommendedName>
</protein>
<dbReference type="PRINTS" id="PR00053">
    <property type="entry name" value="FORKHEAD"/>
</dbReference>
<dbReference type="CDD" id="cd20023">
    <property type="entry name" value="FH_FOXJ1"/>
    <property type="match status" value="1"/>
</dbReference>
<feature type="region of interest" description="Disordered" evidence="10">
    <location>
        <begin position="354"/>
        <end position="390"/>
    </location>
</feature>
<evidence type="ECO:0000313" key="13">
    <source>
        <dbReference type="Proteomes" id="UP000678393"/>
    </source>
</evidence>
<feature type="DNA-binding region" description="Fork-head" evidence="9">
    <location>
        <begin position="116"/>
        <end position="210"/>
    </location>
</feature>
<gene>
    <name evidence="12" type="ORF">CUNI_LOCUS7319</name>
</gene>
<dbReference type="SMART" id="SM00339">
    <property type="entry name" value="FH"/>
    <property type="match status" value="1"/>
</dbReference>
<dbReference type="PROSITE" id="PS50039">
    <property type="entry name" value="FORK_HEAD_3"/>
    <property type="match status" value="1"/>
</dbReference>
<evidence type="ECO:0000256" key="5">
    <source>
        <dbReference type="ARBA" id="ARBA00023159"/>
    </source>
</evidence>
<dbReference type="GO" id="GO:0000978">
    <property type="term" value="F:RNA polymerase II cis-regulatory region sequence-specific DNA binding"/>
    <property type="evidence" value="ECO:0007669"/>
    <property type="project" value="TreeGrafter"/>
</dbReference>
<evidence type="ECO:0000313" key="12">
    <source>
        <dbReference type="EMBL" id="CAG5121761.1"/>
    </source>
</evidence>
<dbReference type="OrthoDB" id="691130at2759"/>
<feature type="domain" description="Fork-head" evidence="11">
    <location>
        <begin position="116"/>
        <end position="210"/>
    </location>
</feature>
<dbReference type="AlphaFoldDB" id="A0A8S3Z3K3"/>
<dbReference type="FunFam" id="1.10.10.10:FF:000030">
    <property type="entry name" value="Forkhead box protein K2"/>
    <property type="match status" value="1"/>
</dbReference>
<comment type="caution">
    <text evidence="12">The sequence shown here is derived from an EMBL/GenBank/DDBJ whole genome shotgun (WGS) entry which is preliminary data.</text>
</comment>
<dbReference type="EMBL" id="CAJHNH020001158">
    <property type="protein sequence ID" value="CAG5121761.1"/>
    <property type="molecule type" value="Genomic_DNA"/>
</dbReference>
<dbReference type="PROSITE" id="PS00658">
    <property type="entry name" value="FORK_HEAD_2"/>
    <property type="match status" value="1"/>
</dbReference>
<dbReference type="GO" id="GO:0005634">
    <property type="term" value="C:nucleus"/>
    <property type="evidence" value="ECO:0007669"/>
    <property type="project" value="UniProtKB-SubCell"/>
</dbReference>
<keyword evidence="13" id="KW-1185">Reference proteome</keyword>
<evidence type="ECO:0000256" key="4">
    <source>
        <dbReference type="ARBA" id="ARBA00023125"/>
    </source>
</evidence>
<dbReference type="InterPro" id="IPR036388">
    <property type="entry name" value="WH-like_DNA-bd_sf"/>
</dbReference>
<dbReference type="PROSITE" id="PS00657">
    <property type="entry name" value="FORK_HEAD_1"/>
    <property type="match status" value="1"/>
</dbReference>
<keyword evidence="7 9" id="KW-0539">Nucleus</keyword>
<sequence>MSQSAILARRFQQNWMDRHPQDTCHSGLNLDDSLTSLGWLQNLKVSEFTQPRQKPVACVRLDSNRNFIKEEFNTTSASFTIIQDSNPDYSFQTVVPMPIYSNAPTITEHKSNPYVKPPYSYASLICMAMKATRKHKITLASIYSWITDNFMYYRLSDPSWQNSIRHNLSLNKCFEKVPRRKDEPGKGGFWRINPQYSDMIEKEVFRKRRASLDTIPSPCFKRLKLEDDDIFSASDLRNGPGEDKMLSSNCVDAFGSNDDDGDNSLTLKGDLNWTAVLNQDIEIGGKIIKTEDVLDECENSPFLTMSPPSSETNSDDLGLDFLTQTGFGIHLPLDIQTNDPLDLTVQGTTIRPPDWWTADDNNNNIVHTSSNESESSGLNTPAPPSPEPGDIIWGENLKLGSSGSNFDLESLFAFDKIAGSNN</sequence>
<evidence type="ECO:0000256" key="2">
    <source>
        <dbReference type="ARBA" id="ARBA00022794"/>
    </source>
</evidence>
<dbReference type="InterPro" id="IPR030456">
    <property type="entry name" value="TF_fork_head_CS_2"/>
</dbReference>